<accession>A0A9P6KQE4</accession>
<feature type="region of interest" description="Disordered" evidence="1">
    <location>
        <begin position="46"/>
        <end position="127"/>
    </location>
</feature>
<protein>
    <submittedName>
        <fullName evidence="3">Uncharacterized protein</fullName>
    </submittedName>
</protein>
<dbReference type="AlphaFoldDB" id="A0A9P6KQE4"/>
<organism evidence="3 4">
    <name type="scientific">Paraphaeosphaeria minitans</name>
    <dbReference type="NCBI Taxonomy" id="565426"/>
    <lineage>
        <taxon>Eukaryota</taxon>
        <taxon>Fungi</taxon>
        <taxon>Dikarya</taxon>
        <taxon>Ascomycota</taxon>
        <taxon>Pezizomycotina</taxon>
        <taxon>Dothideomycetes</taxon>
        <taxon>Pleosporomycetidae</taxon>
        <taxon>Pleosporales</taxon>
        <taxon>Massarineae</taxon>
        <taxon>Didymosphaeriaceae</taxon>
        <taxon>Paraphaeosphaeria</taxon>
    </lineage>
</organism>
<name>A0A9P6KQE4_9PLEO</name>
<evidence type="ECO:0000256" key="2">
    <source>
        <dbReference type="SAM" id="SignalP"/>
    </source>
</evidence>
<dbReference type="EMBL" id="WJXW01000006">
    <property type="protein sequence ID" value="KAF9735052.1"/>
    <property type="molecule type" value="Genomic_DNA"/>
</dbReference>
<feature type="compositionally biased region" description="Acidic residues" evidence="1">
    <location>
        <begin position="55"/>
        <end position="64"/>
    </location>
</feature>
<reference evidence="3" key="1">
    <citation type="journal article" date="2020" name="Mol. Plant Microbe Interact.">
        <title>Genome Sequence of the Biocontrol Agent Coniothyrium minitans strain Conio (IMI 134523).</title>
        <authorList>
            <person name="Patel D."/>
            <person name="Shittu T.A."/>
            <person name="Baroncelli R."/>
            <person name="Muthumeenakshi S."/>
            <person name="Osborne T.H."/>
            <person name="Janganan T.K."/>
            <person name="Sreenivasaprasad S."/>
        </authorList>
    </citation>
    <scope>NUCLEOTIDE SEQUENCE</scope>
    <source>
        <strain evidence="3">Conio</strain>
    </source>
</reference>
<feature type="chain" id="PRO_5040347993" evidence="2">
    <location>
        <begin position="19"/>
        <end position="127"/>
    </location>
</feature>
<feature type="compositionally biased region" description="Acidic residues" evidence="1">
    <location>
        <begin position="112"/>
        <end position="127"/>
    </location>
</feature>
<feature type="signal peptide" evidence="2">
    <location>
        <begin position="1"/>
        <end position="18"/>
    </location>
</feature>
<comment type="caution">
    <text evidence="3">The sequence shown here is derived from an EMBL/GenBank/DDBJ whole genome shotgun (WGS) entry which is preliminary data.</text>
</comment>
<keyword evidence="2" id="KW-0732">Signal</keyword>
<sequence>MKFHQTLALAALAGLVAASPIAIENDSIVVRSDHSLNAIRAQIVDRREAQSSDISGDDLDIPDEPDTKRAVSEDDEDDFEIPDEPDTKRAVSEDDEDDFEIPDEPDTKGAISEDDEDDFEIPDEPDN</sequence>
<gene>
    <name evidence="3" type="ORF">PMIN01_06457</name>
</gene>
<evidence type="ECO:0000313" key="4">
    <source>
        <dbReference type="Proteomes" id="UP000756921"/>
    </source>
</evidence>
<feature type="compositionally biased region" description="Acidic residues" evidence="1">
    <location>
        <begin position="93"/>
        <end position="104"/>
    </location>
</feature>
<evidence type="ECO:0000313" key="3">
    <source>
        <dbReference type="EMBL" id="KAF9735052.1"/>
    </source>
</evidence>
<proteinExistence type="predicted"/>
<dbReference type="Proteomes" id="UP000756921">
    <property type="component" value="Unassembled WGS sequence"/>
</dbReference>
<evidence type="ECO:0000256" key="1">
    <source>
        <dbReference type="SAM" id="MobiDB-lite"/>
    </source>
</evidence>
<dbReference type="OrthoDB" id="10616143at2759"/>
<feature type="compositionally biased region" description="Acidic residues" evidence="1">
    <location>
        <begin position="73"/>
        <end position="84"/>
    </location>
</feature>
<keyword evidence="4" id="KW-1185">Reference proteome</keyword>